<feature type="domain" description="PAC" evidence="4">
    <location>
        <begin position="288"/>
        <end position="340"/>
    </location>
</feature>
<feature type="domain" description="GGDEF" evidence="7">
    <location>
        <begin position="373"/>
        <end position="506"/>
    </location>
</feature>
<dbReference type="InterPro" id="IPR035965">
    <property type="entry name" value="PAS-like_dom_sf"/>
</dbReference>
<dbReference type="SMART" id="SM00304">
    <property type="entry name" value="HAMP"/>
    <property type="match status" value="1"/>
</dbReference>
<dbReference type="NCBIfam" id="TIGR00229">
    <property type="entry name" value="sensory_box"/>
    <property type="match status" value="1"/>
</dbReference>
<dbReference type="OrthoDB" id="9813903at2"/>
<sequence>MDGAASATLDTLIEQHTVMLHSMAVVHGEHGSYEAMQDILDELLVDAGEGLTYVRIARADGSLLLDAGETVSNGGASPPAAGILGGMDSGFIHVRRPLLLPGNEVGSLQFGVSAANLVHARRAILEQGSVIALAVVGLTLVLLAAIGYLLTRNLGRLLDGSQALAEGHLEHRLPESGNDELADLARRFNIMAERLQGRVRELESTASRLHASEERYALAIHGANDGLWDWDIAARTFYHSPRFAEIVGRGMHDGPLPPDELLGYLHPDDKGRFNNQLVEHLKGDSAQFMLEHRVRLPSGDYRWILTRGVALRGADGRAFRMAGSIADVHVRRQAQQRLLHDALHDGLTSLPNRALFVEHLNSALGRQRRSDDFHFAVLTINLERFRLVNDSFGHVAGDELLRRIADRIARHLRSGDIAARIGGDQFAVLLSDIGERNEASRLAASLREGLAEPAVVAGHTIHPRARIGVALSDDYHDDGEAILRDADNALHRARRSSDEPVTIFEAGMHTQTLQALQLESELRAALRDGGLTVHYQPIVDLHSGAPRSLEALVRWQHPQKGLLSPLAFVALAESLGLIHELGMQVLEQVCADIVRWRKLFGSDALPPVSVNLSARQFQVVGLTTDILGTIARHGLPIEAVRVEITESALAEPSGPAAAMLRTLRDAGMKVMIDDFGTGYSTLSYLHTIPCDVLKLDGSFVRTLADTPRLGTIVRRSIELAHDLGMTVVAECIESPLQHDLLLAMGCDYGQGYLYSRPLPAEGIAGLLRDAPPP</sequence>
<dbReference type="CDD" id="cd01948">
    <property type="entry name" value="EAL"/>
    <property type="match status" value="1"/>
</dbReference>
<dbReference type="GO" id="GO:0016020">
    <property type="term" value="C:membrane"/>
    <property type="evidence" value="ECO:0007669"/>
    <property type="project" value="InterPro"/>
</dbReference>
<dbReference type="SUPFAM" id="SSF55073">
    <property type="entry name" value="Nucleotide cyclase"/>
    <property type="match status" value="1"/>
</dbReference>
<dbReference type="Gene3D" id="3.20.20.450">
    <property type="entry name" value="EAL domain"/>
    <property type="match status" value="1"/>
</dbReference>
<dbReference type="InterPro" id="IPR001633">
    <property type="entry name" value="EAL_dom"/>
</dbReference>
<feature type="domain" description="HAMP" evidence="6">
    <location>
        <begin position="148"/>
        <end position="200"/>
    </location>
</feature>
<dbReference type="CDD" id="cd00130">
    <property type="entry name" value="PAS"/>
    <property type="match status" value="1"/>
</dbReference>
<dbReference type="PROSITE" id="PS50885">
    <property type="entry name" value="HAMP"/>
    <property type="match status" value="1"/>
</dbReference>
<dbReference type="InterPro" id="IPR052155">
    <property type="entry name" value="Biofilm_reg_signaling"/>
</dbReference>
<dbReference type="SUPFAM" id="SSF55785">
    <property type="entry name" value="PYP-like sensor domain (PAS domain)"/>
    <property type="match status" value="1"/>
</dbReference>
<dbReference type="CDD" id="cd06225">
    <property type="entry name" value="HAMP"/>
    <property type="match status" value="1"/>
</dbReference>
<gene>
    <name evidence="8" type="ORF">C8261_03680</name>
</gene>
<dbReference type="Pfam" id="PF00990">
    <property type="entry name" value="GGDEF"/>
    <property type="match status" value="1"/>
</dbReference>
<evidence type="ECO:0000259" key="4">
    <source>
        <dbReference type="PROSITE" id="PS50113"/>
    </source>
</evidence>
<dbReference type="InterPro" id="IPR003660">
    <property type="entry name" value="HAMP_dom"/>
</dbReference>
<keyword evidence="2" id="KW-0812">Transmembrane</keyword>
<dbReference type="NCBIfam" id="TIGR00254">
    <property type="entry name" value="GGDEF"/>
    <property type="match status" value="1"/>
</dbReference>
<dbReference type="PROSITE" id="PS50887">
    <property type="entry name" value="GGDEF"/>
    <property type="match status" value="1"/>
</dbReference>
<evidence type="ECO:0000313" key="8">
    <source>
        <dbReference type="EMBL" id="PTD97851.1"/>
    </source>
</evidence>
<dbReference type="EMBL" id="PZKC01000002">
    <property type="protein sequence ID" value="PTD97851.1"/>
    <property type="molecule type" value="Genomic_DNA"/>
</dbReference>
<dbReference type="InterPro" id="IPR013655">
    <property type="entry name" value="PAS_fold_3"/>
</dbReference>
<accession>A0A2T4IJ97</accession>
<dbReference type="InterPro" id="IPR000160">
    <property type="entry name" value="GGDEF_dom"/>
</dbReference>
<dbReference type="Pfam" id="PF00672">
    <property type="entry name" value="HAMP"/>
    <property type="match status" value="1"/>
</dbReference>
<evidence type="ECO:0000259" key="5">
    <source>
        <dbReference type="PROSITE" id="PS50883"/>
    </source>
</evidence>
<dbReference type="Gene3D" id="3.30.450.20">
    <property type="entry name" value="PAS domain"/>
    <property type="match status" value="1"/>
</dbReference>
<feature type="coiled-coil region" evidence="1">
    <location>
        <begin position="185"/>
        <end position="212"/>
    </location>
</feature>
<dbReference type="Pfam" id="PF08447">
    <property type="entry name" value="PAS_3"/>
    <property type="match status" value="1"/>
</dbReference>
<feature type="domain" description="EAL" evidence="5">
    <location>
        <begin position="515"/>
        <end position="771"/>
    </location>
</feature>
<dbReference type="PANTHER" id="PTHR44757">
    <property type="entry name" value="DIGUANYLATE CYCLASE DGCP"/>
    <property type="match status" value="1"/>
</dbReference>
<keyword evidence="2" id="KW-0472">Membrane</keyword>
<dbReference type="PANTHER" id="PTHR44757:SF2">
    <property type="entry name" value="BIOFILM ARCHITECTURE MAINTENANCE PROTEIN MBAA"/>
    <property type="match status" value="1"/>
</dbReference>
<organism evidence="8 9">
    <name type="scientific">Pseudothauera lacus</name>
    <dbReference type="NCBI Taxonomy" id="2136175"/>
    <lineage>
        <taxon>Bacteria</taxon>
        <taxon>Pseudomonadati</taxon>
        <taxon>Pseudomonadota</taxon>
        <taxon>Betaproteobacteria</taxon>
        <taxon>Rhodocyclales</taxon>
        <taxon>Zoogloeaceae</taxon>
        <taxon>Pseudothauera</taxon>
    </lineage>
</organism>
<dbReference type="CDD" id="cd01949">
    <property type="entry name" value="GGDEF"/>
    <property type="match status" value="1"/>
</dbReference>
<dbReference type="InterPro" id="IPR035919">
    <property type="entry name" value="EAL_sf"/>
</dbReference>
<dbReference type="GO" id="GO:0007165">
    <property type="term" value="P:signal transduction"/>
    <property type="evidence" value="ECO:0007669"/>
    <property type="project" value="InterPro"/>
</dbReference>
<name>A0A2T4IJ97_9RHOO</name>
<dbReference type="PROSITE" id="PS50112">
    <property type="entry name" value="PAS"/>
    <property type="match status" value="1"/>
</dbReference>
<dbReference type="Proteomes" id="UP000241193">
    <property type="component" value="Unassembled WGS sequence"/>
</dbReference>
<dbReference type="PROSITE" id="PS50113">
    <property type="entry name" value="PAC"/>
    <property type="match status" value="1"/>
</dbReference>
<dbReference type="PROSITE" id="PS50883">
    <property type="entry name" value="EAL"/>
    <property type="match status" value="1"/>
</dbReference>
<evidence type="ECO:0000313" key="9">
    <source>
        <dbReference type="Proteomes" id="UP000241193"/>
    </source>
</evidence>
<protein>
    <submittedName>
        <fullName evidence="8">Sensor domain-containing diguanylate cyclase</fullName>
    </submittedName>
</protein>
<keyword evidence="2" id="KW-1133">Transmembrane helix</keyword>
<evidence type="ECO:0000259" key="7">
    <source>
        <dbReference type="PROSITE" id="PS50887"/>
    </source>
</evidence>
<keyword evidence="9" id="KW-1185">Reference proteome</keyword>
<comment type="caution">
    <text evidence="8">The sequence shown here is derived from an EMBL/GenBank/DDBJ whole genome shotgun (WGS) entry which is preliminary data.</text>
</comment>
<dbReference type="InterPro" id="IPR043128">
    <property type="entry name" value="Rev_trsase/Diguanyl_cyclase"/>
</dbReference>
<dbReference type="InterPro" id="IPR029787">
    <property type="entry name" value="Nucleotide_cyclase"/>
</dbReference>
<dbReference type="Pfam" id="PF00563">
    <property type="entry name" value="EAL"/>
    <property type="match status" value="1"/>
</dbReference>
<evidence type="ECO:0000259" key="3">
    <source>
        <dbReference type="PROSITE" id="PS50112"/>
    </source>
</evidence>
<dbReference type="Gene3D" id="3.30.70.270">
    <property type="match status" value="1"/>
</dbReference>
<dbReference type="SUPFAM" id="SSF141868">
    <property type="entry name" value="EAL domain-like"/>
    <property type="match status" value="1"/>
</dbReference>
<feature type="domain" description="PAS" evidence="3">
    <location>
        <begin position="212"/>
        <end position="284"/>
    </location>
</feature>
<keyword evidence="1" id="KW-0175">Coiled coil</keyword>
<dbReference type="AlphaFoldDB" id="A0A2T4IJ97"/>
<dbReference type="Gene3D" id="6.10.340.10">
    <property type="match status" value="1"/>
</dbReference>
<dbReference type="InterPro" id="IPR000014">
    <property type="entry name" value="PAS"/>
</dbReference>
<evidence type="ECO:0000256" key="2">
    <source>
        <dbReference type="SAM" id="Phobius"/>
    </source>
</evidence>
<dbReference type="SMART" id="SM00052">
    <property type="entry name" value="EAL"/>
    <property type="match status" value="1"/>
</dbReference>
<feature type="transmembrane region" description="Helical" evidence="2">
    <location>
        <begin position="130"/>
        <end position="150"/>
    </location>
</feature>
<dbReference type="SUPFAM" id="SSF158472">
    <property type="entry name" value="HAMP domain-like"/>
    <property type="match status" value="1"/>
</dbReference>
<evidence type="ECO:0000259" key="6">
    <source>
        <dbReference type="PROSITE" id="PS50885"/>
    </source>
</evidence>
<proteinExistence type="predicted"/>
<dbReference type="InterPro" id="IPR000700">
    <property type="entry name" value="PAS-assoc_C"/>
</dbReference>
<reference evidence="8 9" key="2">
    <citation type="submission" date="2018-04" db="EMBL/GenBank/DDBJ databases">
        <title>Thauera lacus sp. nov., isolated from an saline lake in Inner Mongolia, China.</title>
        <authorList>
            <person name="Liang Q.-Y."/>
        </authorList>
    </citation>
    <scope>NUCLEOTIDE SEQUENCE [LARGE SCALE GENOMIC DNA]</scope>
    <source>
        <strain evidence="8 9">D20</strain>
    </source>
</reference>
<reference evidence="8 9" key="1">
    <citation type="submission" date="2018-03" db="EMBL/GenBank/DDBJ databases">
        <authorList>
            <person name="Keele B.F."/>
        </authorList>
    </citation>
    <scope>NUCLEOTIDE SEQUENCE [LARGE SCALE GENOMIC DNA]</scope>
    <source>
        <strain evidence="8 9">D20</strain>
    </source>
</reference>
<dbReference type="SMART" id="SM00267">
    <property type="entry name" value="GGDEF"/>
    <property type="match status" value="1"/>
</dbReference>
<evidence type="ECO:0000256" key="1">
    <source>
        <dbReference type="SAM" id="Coils"/>
    </source>
</evidence>